<proteinExistence type="predicted"/>
<dbReference type="Pfam" id="PF00027">
    <property type="entry name" value="cNMP_binding"/>
    <property type="match status" value="1"/>
</dbReference>
<accession>A0A399CWA2</accession>
<dbReference type="Proteomes" id="UP000266441">
    <property type="component" value="Unassembled WGS sequence"/>
</dbReference>
<keyword evidence="3" id="KW-1185">Reference proteome</keyword>
<dbReference type="SUPFAM" id="SSF51206">
    <property type="entry name" value="cAMP-binding domain-like"/>
    <property type="match status" value="1"/>
</dbReference>
<dbReference type="CDD" id="cd00038">
    <property type="entry name" value="CAP_ED"/>
    <property type="match status" value="1"/>
</dbReference>
<evidence type="ECO:0000313" key="3">
    <source>
        <dbReference type="Proteomes" id="UP000266441"/>
    </source>
</evidence>
<evidence type="ECO:0000313" key="2">
    <source>
        <dbReference type="EMBL" id="RIH63503.1"/>
    </source>
</evidence>
<organism evidence="2 3">
    <name type="scientific">Mariniphaga sediminis</name>
    <dbReference type="NCBI Taxonomy" id="1628158"/>
    <lineage>
        <taxon>Bacteria</taxon>
        <taxon>Pseudomonadati</taxon>
        <taxon>Bacteroidota</taxon>
        <taxon>Bacteroidia</taxon>
        <taxon>Marinilabiliales</taxon>
        <taxon>Prolixibacteraceae</taxon>
        <taxon>Mariniphaga</taxon>
    </lineage>
</organism>
<reference evidence="2 3" key="1">
    <citation type="journal article" date="2015" name="Int. J. Syst. Evol. Microbiol.">
        <title>Mariniphaga sediminis sp. nov., isolated from coastal sediment.</title>
        <authorList>
            <person name="Wang F.Q."/>
            <person name="Shen Q.Y."/>
            <person name="Chen G.J."/>
            <person name="Du Z.J."/>
        </authorList>
    </citation>
    <scope>NUCLEOTIDE SEQUENCE [LARGE SCALE GENOMIC DNA]</scope>
    <source>
        <strain evidence="2 3">SY21</strain>
    </source>
</reference>
<dbReference type="EMBL" id="QWET01000020">
    <property type="protein sequence ID" value="RIH63503.1"/>
    <property type="molecule type" value="Genomic_DNA"/>
</dbReference>
<evidence type="ECO:0000259" key="1">
    <source>
        <dbReference type="Pfam" id="PF00027"/>
    </source>
</evidence>
<protein>
    <submittedName>
        <fullName evidence="2">Crp/Fnr family transcriptional regulator</fullName>
    </submittedName>
</protein>
<dbReference type="InterPro" id="IPR000595">
    <property type="entry name" value="cNMP-bd_dom"/>
</dbReference>
<dbReference type="RefSeq" id="WP_119351620.1">
    <property type="nucleotide sequence ID" value="NZ_QWET01000020.1"/>
</dbReference>
<dbReference type="Gene3D" id="2.60.120.10">
    <property type="entry name" value="Jelly Rolls"/>
    <property type="match status" value="1"/>
</dbReference>
<sequence length="195" mass="22773">MSPEFRTYQDYLSSFDIKVSDLLGNFFNHLSILKLKKNNIYLSENTIPNELGFIVNGLMRSYIIDENGNERTINFFTELNYVGDYQSLISKTPTMYVFQCLENTTLIQIPYTALEEGYNQNPVLEKHGRILAEKKLSMQNNRIKTFLTQTAEQRYLSFIRKNPGLFNRISLTHLSSYLGIERQSLTRIRKKLASF</sequence>
<dbReference type="InterPro" id="IPR014710">
    <property type="entry name" value="RmlC-like_jellyroll"/>
</dbReference>
<feature type="domain" description="Cyclic nucleotide-binding" evidence="1">
    <location>
        <begin position="34"/>
        <end position="120"/>
    </location>
</feature>
<dbReference type="InterPro" id="IPR018490">
    <property type="entry name" value="cNMP-bd_dom_sf"/>
</dbReference>
<dbReference type="AlphaFoldDB" id="A0A399CWA2"/>
<dbReference type="OrthoDB" id="680421at2"/>
<comment type="caution">
    <text evidence="2">The sequence shown here is derived from an EMBL/GenBank/DDBJ whole genome shotgun (WGS) entry which is preliminary data.</text>
</comment>
<name>A0A399CWA2_9BACT</name>
<gene>
    <name evidence="2" type="ORF">D1164_19710</name>
</gene>